<accession>A0A915EMM3</accession>
<name>A0A915EMM3_9BILA</name>
<dbReference type="AlphaFoldDB" id="A0A915EMM3"/>
<reference evidence="2" key="1">
    <citation type="submission" date="2022-11" db="UniProtKB">
        <authorList>
            <consortium name="WormBaseParasite"/>
        </authorList>
    </citation>
    <scope>IDENTIFICATION</scope>
</reference>
<dbReference type="Gene3D" id="2.20.100.10">
    <property type="entry name" value="Thrombospondin type-1 (TSP1) repeat"/>
    <property type="match status" value="1"/>
</dbReference>
<dbReference type="Proteomes" id="UP000887574">
    <property type="component" value="Unplaced"/>
</dbReference>
<proteinExistence type="predicted"/>
<protein>
    <submittedName>
        <fullName evidence="2">BPTI/Kunitz inhibitor domain-containing protein</fullName>
    </submittedName>
</protein>
<dbReference type="WBParaSite" id="jg6968">
    <property type="protein sequence ID" value="jg6968"/>
    <property type="gene ID" value="jg6968"/>
</dbReference>
<sequence length="286" mass="32289">MIASFLLQIIATKKFNHTKQCFANHFSTSPRSHTPISVSSNCSGQLIGMQSPLFSVAAAELPNLTVWVVLLLLGLLADLGLVQATRCVVSKWRPWTECMGNCDFAQKVRNRDVLRPPFPERHLASGHLFLRECPHLYEKRSGPKHVADNEDQGHINETTSATATTITSPALRHQRPLEREKEDIRKRSKVAGIQVLSSSNANRSLCGHRNTRCCKIERNVCPDGGRPKLIIRWHRQKDEPFCRAFHYPYCGPKYESFDAPIVSENVCTELCFSSEEKTILANLRII</sequence>
<evidence type="ECO:0000313" key="2">
    <source>
        <dbReference type="WBParaSite" id="jg6968"/>
    </source>
</evidence>
<organism evidence="1 2">
    <name type="scientific">Ditylenchus dipsaci</name>
    <dbReference type="NCBI Taxonomy" id="166011"/>
    <lineage>
        <taxon>Eukaryota</taxon>
        <taxon>Metazoa</taxon>
        <taxon>Ecdysozoa</taxon>
        <taxon>Nematoda</taxon>
        <taxon>Chromadorea</taxon>
        <taxon>Rhabditida</taxon>
        <taxon>Tylenchina</taxon>
        <taxon>Tylenchomorpha</taxon>
        <taxon>Sphaerularioidea</taxon>
        <taxon>Anguinidae</taxon>
        <taxon>Anguininae</taxon>
        <taxon>Ditylenchus</taxon>
    </lineage>
</organism>
<dbReference type="InterPro" id="IPR036383">
    <property type="entry name" value="TSP1_rpt_sf"/>
</dbReference>
<keyword evidence="1" id="KW-1185">Reference proteome</keyword>
<evidence type="ECO:0000313" key="1">
    <source>
        <dbReference type="Proteomes" id="UP000887574"/>
    </source>
</evidence>
<dbReference type="SUPFAM" id="SSF82895">
    <property type="entry name" value="TSP-1 type 1 repeat"/>
    <property type="match status" value="1"/>
</dbReference>